<reference evidence="17 18" key="1">
    <citation type="submission" date="2019-06" db="EMBL/GenBank/DDBJ databases">
        <title>Genome Sequence of the Brown Rot Fungal Pathogen Monilinia laxa.</title>
        <authorList>
            <person name="De Miccolis Angelini R.M."/>
            <person name="Landi L."/>
            <person name="Abate D."/>
            <person name="Pollastro S."/>
            <person name="Romanazzi G."/>
            <person name="Faretra F."/>
        </authorList>
    </citation>
    <scope>NUCLEOTIDE SEQUENCE [LARGE SCALE GENOMIC DNA]</scope>
    <source>
        <strain evidence="17 18">Mlax316</strain>
    </source>
</reference>
<protein>
    <recommendedName>
        <fullName evidence="4">Mitochondrial import inner membrane translocase subunit TIM50</fullName>
    </recommendedName>
    <alternativeName>
        <fullName evidence="3">Mitochondrial import inner membrane translocase subunit tim50</fullName>
    </alternativeName>
</protein>
<name>A0A5N6KKZ4_MONLA</name>
<dbReference type="InterPro" id="IPR036412">
    <property type="entry name" value="HAD-like_sf"/>
</dbReference>
<evidence type="ECO:0000256" key="8">
    <source>
        <dbReference type="ARBA" id="ARBA00022927"/>
    </source>
</evidence>
<evidence type="ECO:0000256" key="7">
    <source>
        <dbReference type="ARBA" id="ARBA00022792"/>
    </source>
</evidence>
<dbReference type="SUPFAM" id="SSF56784">
    <property type="entry name" value="HAD-like"/>
    <property type="match status" value="1"/>
</dbReference>
<feature type="compositionally biased region" description="Basic and acidic residues" evidence="15">
    <location>
        <begin position="117"/>
        <end position="128"/>
    </location>
</feature>
<dbReference type="EMBL" id="VIGI01000001">
    <property type="protein sequence ID" value="KAB8304372.1"/>
    <property type="molecule type" value="Genomic_DNA"/>
</dbReference>
<gene>
    <name evidence="17" type="ORF">EYC80_003778</name>
</gene>
<feature type="region of interest" description="Disordered" evidence="15">
    <location>
        <begin position="169"/>
        <end position="203"/>
    </location>
</feature>
<evidence type="ECO:0000256" key="11">
    <source>
        <dbReference type="ARBA" id="ARBA00023010"/>
    </source>
</evidence>
<dbReference type="AlphaFoldDB" id="A0A5N6KKZ4"/>
<evidence type="ECO:0000256" key="1">
    <source>
        <dbReference type="ARBA" id="ARBA00004434"/>
    </source>
</evidence>
<keyword evidence="12" id="KW-0496">Mitochondrion</keyword>
<feature type="domain" description="FCP1 homology" evidence="16">
    <location>
        <begin position="286"/>
        <end position="429"/>
    </location>
</feature>
<keyword evidence="11" id="KW-0811">Translocation</keyword>
<keyword evidence="7" id="KW-0999">Mitochondrion inner membrane</keyword>
<evidence type="ECO:0000256" key="12">
    <source>
        <dbReference type="ARBA" id="ARBA00023128"/>
    </source>
</evidence>
<keyword evidence="9" id="KW-0809">Transit peptide</keyword>
<feature type="region of interest" description="Disordered" evidence="15">
    <location>
        <begin position="25"/>
        <end position="128"/>
    </location>
</feature>
<dbReference type="PANTHER" id="PTHR12210">
    <property type="entry name" value="DULLARD PROTEIN PHOSPHATASE"/>
    <property type="match status" value="1"/>
</dbReference>
<dbReference type="Pfam" id="PF03031">
    <property type="entry name" value="NIF"/>
    <property type="match status" value="1"/>
</dbReference>
<evidence type="ECO:0000256" key="4">
    <source>
        <dbReference type="ARBA" id="ARBA00020799"/>
    </source>
</evidence>
<feature type="compositionally biased region" description="Polar residues" evidence="15">
    <location>
        <begin position="25"/>
        <end position="39"/>
    </location>
</feature>
<dbReference type="SMART" id="SM00577">
    <property type="entry name" value="CPDc"/>
    <property type="match status" value="1"/>
</dbReference>
<evidence type="ECO:0000256" key="15">
    <source>
        <dbReference type="SAM" id="MobiDB-lite"/>
    </source>
</evidence>
<dbReference type="FunFam" id="3.40.50.1000:FF:000019">
    <property type="entry name" value="Mitochondrial import inner membrane translocase subunit TIM50"/>
    <property type="match status" value="1"/>
</dbReference>
<evidence type="ECO:0000256" key="6">
    <source>
        <dbReference type="ARBA" id="ARBA00022692"/>
    </source>
</evidence>
<dbReference type="InterPro" id="IPR023214">
    <property type="entry name" value="HAD_sf"/>
</dbReference>
<dbReference type="GO" id="GO:0015031">
    <property type="term" value="P:protein transport"/>
    <property type="evidence" value="ECO:0007669"/>
    <property type="project" value="UniProtKB-KW"/>
</dbReference>
<keyword evidence="5" id="KW-0813">Transport</keyword>
<evidence type="ECO:0000256" key="13">
    <source>
        <dbReference type="ARBA" id="ARBA00023136"/>
    </source>
</evidence>
<accession>A0A5N6KKZ4</accession>
<evidence type="ECO:0000256" key="2">
    <source>
        <dbReference type="ARBA" id="ARBA00006344"/>
    </source>
</evidence>
<evidence type="ECO:0000256" key="10">
    <source>
        <dbReference type="ARBA" id="ARBA00022989"/>
    </source>
</evidence>
<keyword evidence="10" id="KW-1133">Transmembrane helix</keyword>
<organism evidence="17 18">
    <name type="scientific">Monilinia laxa</name>
    <name type="common">Brown rot fungus</name>
    <name type="synonym">Sclerotinia laxa</name>
    <dbReference type="NCBI Taxonomy" id="61186"/>
    <lineage>
        <taxon>Eukaryota</taxon>
        <taxon>Fungi</taxon>
        <taxon>Dikarya</taxon>
        <taxon>Ascomycota</taxon>
        <taxon>Pezizomycotina</taxon>
        <taxon>Leotiomycetes</taxon>
        <taxon>Helotiales</taxon>
        <taxon>Sclerotiniaceae</taxon>
        <taxon>Monilinia</taxon>
    </lineage>
</organism>
<proteinExistence type="inferred from homology"/>
<keyword evidence="8" id="KW-0653">Protein transport</keyword>
<evidence type="ECO:0000256" key="14">
    <source>
        <dbReference type="ARBA" id="ARBA00059797"/>
    </source>
</evidence>
<comment type="caution">
    <text evidence="17">The sequence shown here is derived from an EMBL/GenBank/DDBJ whole genome shotgun (WGS) entry which is preliminary data.</text>
</comment>
<evidence type="ECO:0000313" key="18">
    <source>
        <dbReference type="Proteomes" id="UP000326757"/>
    </source>
</evidence>
<evidence type="ECO:0000313" key="17">
    <source>
        <dbReference type="EMBL" id="KAB8304372.1"/>
    </source>
</evidence>
<dbReference type="OrthoDB" id="287041at2759"/>
<dbReference type="InterPro" id="IPR004274">
    <property type="entry name" value="FCP1_dom"/>
</dbReference>
<comment type="subcellular location">
    <subcellularLocation>
        <location evidence="1">Mitochondrion inner membrane</location>
        <topology evidence="1">Single-pass membrane protein</topology>
    </subcellularLocation>
</comment>
<dbReference type="Proteomes" id="UP000326757">
    <property type="component" value="Unassembled WGS sequence"/>
</dbReference>
<dbReference type="Gene3D" id="3.40.50.1000">
    <property type="entry name" value="HAD superfamily/HAD-like"/>
    <property type="match status" value="1"/>
</dbReference>
<evidence type="ECO:0000256" key="5">
    <source>
        <dbReference type="ARBA" id="ARBA00022448"/>
    </source>
</evidence>
<dbReference type="GO" id="GO:0005743">
    <property type="term" value="C:mitochondrial inner membrane"/>
    <property type="evidence" value="ECO:0007669"/>
    <property type="project" value="UniProtKB-SubCell"/>
</dbReference>
<evidence type="ECO:0000256" key="9">
    <source>
        <dbReference type="ARBA" id="ARBA00022946"/>
    </source>
</evidence>
<dbReference type="InterPro" id="IPR050365">
    <property type="entry name" value="TIM50"/>
</dbReference>
<dbReference type="CDD" id="cd07521">
    <property type="entry name" value="HAD_FCP1-like"/>
    <property type="match status" value="1"/>
</dbReference>
<keyword evidence="6" id="KW-0812">Transmembrane</keyword>
<sequence>MLSRVIGRSWQTPVLRNSSTNFRIASSTSWTRSMASNSRQPKKPTDYNRPAGTPKPSGPGGAQAAFTSPKPGQSSDKSGNPDFSKVQDEVSKEASPQRNTVPQSEGGGAGVPNPNARKGESPEFSGKQDEFETIAVDPAQKEFENKPLPDLTQGIPSTLDFELANRKSKNSPLNLTEAADPEEAPSGGGKGRGELPESAYVSSSEKRRNKMANYMYLAFFVSAITGTVYLGRNWETEEEEKQHAETAPSGWSLTGMWNRARARTGDQLGHYTEPAFPKLLPDPDPMFERPYTLVLSMEDLLIHSEWTREHGWRLAKRPGVDYFLRYLSQYYELVIFTTQPSTLAEPVIRKFDPYHIVTWPLFREATLYENGEYIKDLSYLNRDLAKVILIDTKAHHAKKQPENAIILKPWEGDVKDKELVSLIPFLEYIPTMQYADVRKALKSFEGTHIPSEFAKREAVARKKFQEQLAEERKKHGKRGGVGFLGSALGIKPGGMLVTDPNEQSLADALAQGKMLQDIARERGQKNYEAFDKEIRENGEKWLKEEAAMEEKAKEEGLKAMKSGMTGVNGNEGWTALNLTSANVAELDCGISVTRYARDYGTQNGIEYHDSNVMMHFSAAPKPDLYVYVL</sequence>
<evidence type="ECO:0000259" key="16">
    <source>
        <dbReference type="PROSITE" id="PS50969"/>
    </source>
</evidence>
<feature type="compositionally biased region" description="Polar residues" evidence="15">
    <location>
        <begin position="94"/>
        <end position="103"/>
    </location>
</feature>
<dbReference type="PROSITE" id="PS50969">
    <property type="entry name" value="FCP1"/>
    <property type="match status" value="1"/>
</dbReference>
<keyword evidence="13" id="KW-0472">Membrane</keyword>
<comment type="similarity">
    <text evidence="2">Belongs to the TIM50 family.</text>
</comment>
<comment type="function">
    <text evidence="14">Essential component of the TIM23 complex, a complex that mediates the translocation of transit peptide-containing proteins across the mitochondrial inner membrane. Required to direct preproteins in transit and direct them to the channel protein TIM23, and possibly facilitates transfer of the translocating proteins from the TOM complex to the TIM23 complex.</text>
</comment>
<evidence type="ECO:0000256" key="3">
    <source>
        <dbReference type="ARBA" id="ARBA00013483"/>
    </source>
</evidence>
<keyword evidence="18" id="KW-1185">Reference proteome</keyword>